<evidence type="ECO:0000256" key="1">
    <source>
        <dbReference type="SAM" id="MobiDB-lite"/>
    </source>
</evidence>
<proteinExistence type="predicted"/>
<dbReference type="AlphaFoldDB" id="A0A0S4ISN5"/>
<reference evidence="3" key="1">
    <citation type="submission" date="2015-09" db="EMBL/GenBank/DDBJ databases">
        <authorList>
            <consortium name="Pathogen Informatics"/>
        </authorList>
    </citation>
    <scope>NUCLEOTIDE SEQUENCE [LARGE SCALE GENOMIC DNA]</scope>
    <source>
        <strain evidence="3">Lake Konstanz</strain>
    </source>
</reference>
<dbReference type="EMBL" id="CYKH01000388">
    <property type="protein sequence ID" value="CUF70734.1"/>
    <property type="molecule type" value="Genomic_DNA"/>
</dbReference>
<dbReference type="Proteomes" id="UP000051952">
    <property type="component" value="Unassembled WGS sequence"/>
</dbReference>
<sequence length="641" mass="67873">MVHQSSKLSKTSAVSRTIRQVTAYATSDGERPLKKRGIEAFAPSVRPLTSTIAGESETIAPSSATGISEKTRKVLQDIGAPNRTSKTVSNIALQLGATTPASSAVSVRRVEVKPPKESVAGGKASTLSASASLAESVADAVAIGSIERRVAADGTDATCVVVVVEDEKLALTIGTRLGTVYKIKVLNVLDSTVGFPSWPVAAKKQSAEISSEELCQSTVVVVATLDGLMGMQKRSAVWKHLGAMVVVASAAFAAQLQHEAVADAVRTLRSHIPASLCVVVGASIKDISQPNLSPIMDSQATTTSAPSTPATTNASSTPATASRKVVEYFNVQGAIRFQTLYQLITAQAACGASTAAATNGRVVVTVHFATPEVAAFWCDVLIALNEVHSSATIICDSEDPTSARKSVRSDVLASTLGRVQSALQRTSGETGTIIVLSSFGVVVPASHGVRQVFVQYDPLVQIDQFTNFVGSQLAHVQTVLLFLRPNEVENGAVAILKGSLGASRFSVEYEPLALPGSANSSLLSTQRMKGLHKKMFVIANRSFDAYRASMQVYSRLHPSAVFNVRALDLGLYAAEFGFEDAPLLDLRTKVTPFRPTEDLKKASIQRLVVDRKAKKRYADDNLIGVGPEDHFVPEENNEADA</sequence>
<dbReference type="OrthoDB" id="272923at2759"/>
<accession>A0A0S4ISN5</accession>
<name>A0A0S4ISN5_BODSA</name>
<feature type="region of interest" description="Disordered" evidence="1">
    <location>
        <begin position="295"/>
        <end position="318"/>
    </location>
</feature>
<keyword evidence="3" id="KW-1185">Reference proteome</keyword>
<feature type="compositionally biased region" description="Low complexity" evidence="1">
    <location>
        <begin position="298"/>
        <end position="318"/>
    </location>
</feature>
<dbReference type="OMA" id="KMFVIAN"/>
<evidence type="ECO:0000313" key="2">
    <source>
        <dbReference type="EMBL" id="CUF70734.1"/>
    </source>
</evidence>
<protein>
    <submittedName>
        <fullName evidence="2">Uncharacterized protein</fullName>
    </submittedName>
</protein>
<dbReference type="VEuPathDB" id="TriTrypDB:BSAL_65045"/>
<evidence type="ECO:0000313" key="3">
    <source>
        <dbReference type="Proteomes" id="UP000051952"/>
    </source>
</evidence>
<organism evidence="2 3">
    <name type="scientific">Bodo saltans</name>
    <name type="common">Flagellated protozoan</name>
    <dbReference type="NCBI Taxonomy" id="75058"/>
    <lineage>
        <taxon>Eukaryota</taxon>
        <taxon>Discoba</taxon>
        <taxon>Euglenozoa</taxon>
        <taxon>Kinetoplastea</taxon>
        <taxon>Metakinetoplastina</taxon>
        <taxon>Eubodonida</taxon>
        <taxon>Bodonidae</taxon>
        <taxon>Bodo</taxon>
    </lineage>
</organism>
<gene>
    <name evidence="2" type="ORF">BSAL_65045</name>
</gene>